<evidence type="ECO:0000256" key="12">
    <source>
        <dbReference type="ARBA" id="ARBA00022827"/>
    </source>
</evidence>
<dbReference type="EC" id="1.14.12.17" evidence="5"/>
<keyword evidence="13" id="KW-0521">NADP</keyword>
<gene>
    <name evidence="26" type="ORF">BTW10_10640</name>
</gene>
<proteinExistence type="inferred from homology"/>
<dbReference type="AlphaFoldDB" id="A0A1Q8TC52"/>
<dbReference type="GO" id="GO:0008941">
    <property type="term" value="F:nitric oxide dioxygenase NAD(P)H activity"/>
    <property type="evidence" value="ECO:0007669"/>
    <property type="project" value="UniProtKB-EC"/>
</dbReference>
<dbReference type="PROSITE" id="PS51384">
    <property type="entry name" value="FAD_FR"/>
    <property type="match status" value="1"/>
</dbReference>
<evidence type="ECO:0000256" key="6">
    <source>
        <dbReference type="ARBA" id="ARBA00014637"/>
    </source>
</evidence>
<evidence type="ECO:0000256" key="8">
    <source>
        <dbReference type="ARBA" id="ARBA00022617"/>
    </source>
</evidence>
<name>A0A1Q8TC52_9GAMM</name>
<dbReference type="STRING" id="223900.GCA_000821045_00129"/>
<keyword evidence="7" id="KW-0216">Detoxification</keyword>
<dbReference type="GO" id="GO:0005344">
    <property type="term" value="F:oxygen carrier activity"/>
    <property type="evidence" value="ECO:0007669"/>
    <property type="project" value="UniProtKB-KW"/>
</dbReference>
<keyword evidence="9 23" id="KW-0561">Oxygen transport</keyword>
<evidence type="ECO:0000259" key="25">
    <source>
        <dbReference type="PROSITE" id="PS51384"/>
    </source>
</evidence>
<evidence type="ECO:0000256" key="22">
    <source>
        <dbReference type="ARBA" id="ARBA00049433"/>
    </source>
</evidence>
<evidence type="ECO:0000256" key="18">
    <source>
        <dbReference type="ARBA" id="ARBA00030024"/>
    </source>
</evidence>
<dbReference type="SUPFAM" id="SSF63380">
    <property type="entry name" value="Riboflavin synthase domain-like"/>
    <property type="match status" value="1"/>
</dbReference>
<evidence type="ECO:0000256" key="15">
    <source>
        <dbReference type="ARBA" id="ARBA00023004"/>
    </source>
</evidence>
<reference evidence="26 27" key="1">
    <citation type="submission" date="2016-12" db="EMBL/GenBank/DDBJ databases">
        <title>Draft genome sequences of strains Salinicola socius SMB35, Salinicola sp. MH3R3-1 and Chromohalobacter sp. SMB17 from the Verkhnekamsk potash mining region of Russia.</title>
        <authorList>
            <person name="Mavrodi D.V."/>
            <person name="Olsson B.E."/>
            <person name="Korsakova E.S."/>
            <person name="Pyankova A."/>
            <person name="Mavrodi O.V."/>
            <person name="Plotnikova E.G."/>
        </authorList>
    </citation>
    <scope>NUCLEOTIDE SEQUENCE [LARGE SCALE GENOMIC DNA]</scope>
    <source>
        <strain evidence="26 27">SMB17</strain>
    </source>
</reference>
<dbReference type="InterPro" id="IPR001433">
    <property type="entry name" value="OxRdtase_FAD/NAD-bd"/>
</dbReference>
<evidence type="ECO:0000256" key="2">
    <source>
        <dbReference type="ARBA" id="ARBA00001974"/>
    </source>
</evidence>
<dbReference type="Pfam" id="PF00970">
    <property type="entry name" value="FAD_binding_6"/>
    <property type="match status" value="1"/>
</dbReference>
<dbReference type="GO" id="GO:0071500">
    <property type="term" value="P:cellular response to nitrosative stress"/>
    <property type="evidence" value="ECO:0007669"/>
    <property type="project" value="TreeGrafter"/>
</dbReference>
<sequence length="393" mass="42807">MLTSAQESVIAATTPVVAEHIEAIAKRFYPLMFARYPEVKTLFNAAHQQSGGQPRALAGAVVAYVQLRHEPERLDDVLGIIVDKHVSLGIRPEHYPIVGECLMVAIGEELGEAVTEEVADAWSALYEELAGLLIEKEARRYHDFATQPGGWDGTREFRIVAKHPESAVITSFELAPVDGGAVAEHRPGQYIGLKLAIDGDTVHRHYSLSAAPNGRTYRISIKREEGGQVSRHFHDRLAAGDTLELLPPAGHLTLAAGDTPVMLISGGVGQTPMLPLARQALEEGRRVVYLHAARDGAVRAFADELEELRKAFPALLQVVTVYSQPRPEDSPDHVGRVDAALLADYAPRDAQYYTVGPADFMRCVDVALETLGVAASRRHHEFFGPAESLARVA</sequence>
<evidence type="ECO:0000256" key="3">
    <source>
        <dbReference type="ARBA" id="ARBA00006401"/>
    </source>
</evidence>
<comment type="catalytic activity">
    <reaction evidence="22">
        <text>2 nitric oxide + NADPH + 2 O2 = 2 nitrate + NADP(+) + H(+)</text>
        <dbReference type="Rhea" id="RHEA:19465"/>
        <dbReference type="ChEBI" id="CHEBI:15378"/>
        <dbReference type="ChEBI" id="CHEBI:15379"/>
        <dbReference type="ChEBI" id="CHEBI:16480"/>
        <dbReference type="ChEBI" id="CHEBI:17632"/>
        <dbReference type="ChEBI" id="CHEBI:57783"/>
        <dbReference type="ChEBI" id="CHEBI:58349"/>
        <dbReference type="EC" id="1.14.12.17"/>
    </reaction>
</comment>
<dbReference type="SUPFAM" id="SSF46458">
    <property type="entry name" value="Globin-like"/>
    <property type="match status" value="1"/>
</dbReference>
<dbReference type="FunFam" id="2.40.30.10:FF:000034">
    <property type="entry name" value="Flavohemoprotein"/>
    <property type="match status" value="1"/>
</dbReference>
<dbReference type="Pfam" id="PF00175">
    <property type="entry name" value="NAD_binding_1"/>
    <property type="match status" value="1"/>
</dbReference>
<keyword evidence="8 23" id="KW-0349">Heme</keyword>
<dbReference type="EMBL" id="MSDQ01000025">
    <property type="protein sequence ID" value="OLO11246.1"/>
    <property type="molecule type" value="Genomic_DNA"/>
</dbReference>
<comment type="cofactor">
    <cofactor evidence="2">
        <name>FAD</name>
        <dbReference type="ChEBI" id="CHEBI:57692"/>
    </cofactor>
</comment>
<dbReference type="Pfam" id="PF00042">
    <property type="entry name" value="Globin"/>
    <property type="match status" value="1"/>
</dbReference>
<comment type="similarity">
    <text evidence="4">Belongs to the globin family. Two-domain flavohemoproteins subfamily.</text>
</comment>
<evidence type="ECO:0000313" key="27">
    <source>
        <dbReference type="Proteomes" id="UP000186806"/>
    </source>
</evidence>
<keyword evidence="27" id="KW-1185">Reference proteome</keyword>
<dbReference type="PANTHER" id="PTHR43396">
    <property type="entry name" value="FLAVOHEMOPROTEIN"/>
    <property type="match status" value="1"/>
</dbReference>
<comment type="caution">
    <text evidence="26">The sequence shown here is derived from an EMBL/GenBank/DDBJ whole genome shotgun (WGS) entry which is preliminary data.</text>
</comment>
<evidence type="ECO:0000256" key="9">
    <source>
        <dbReference type="ARBA" id="ARBA00022621"/>
    </source>
</evidence>
<organism evidence="26 27">
    <name type="scientific">Chromohalobacter japonicus</name>
    <dbReference type="NCBI Taxonomy" id="223900"/>
    <lineage>
        <taxon>Bacteria</taxon>
        <taxon>Pseudomonadati</taxon>
        <taxon>Pseudomonadota</taxon>
        <taxon>Gammaproteobacteria</taxon>
        <taxon>Oceanospirillales</taxon>
        <taxon>Halomonadaceae</taxon>
        <taxon>Chromohalobacter</taxon>
    </lineage>
</organism>
<dbReference type="Gene3D" id="3.40.50.80">
    <property type="entry name" value="Nucleotide-binding domain of ferredoxin-NADP reductase (FNR) module"/>
    <property type="match status" value="1"/>
</dbReference>
<keyword evidence="16" id="KW-0520">NAD</keyword>
<dbReference type="NCBIfam" id="NF009805">
    <property type="entry name" value="PRK13289.1"/>
    <property type="match status" value="1"/>
</dbReference>
<evidence type="ECO:0000256" key="16">
    <source>
        <dbReference type="ARBA" id="ARBA00023027"/>
    </source>
</evidence>
<accession>A0A1Q8TC52</accession>
<evidence type="ECO:0000256" key="17">
    <source>
        <dbReference type="ARBA" id="ARBA00025094"/>
    </source>
</evidence>
<keyword evidence="11" id="KW-0479">Metal-binding</keyword>
<evidence type="ECO:0000256" key="10">
    <source>
        <dbReference type="ARBA" id="ARBA00022630"/>
    </source>
</evidence>
<evidence type="ECO:0000256" key="11">
    <source>
        <dbReference type="ARBA" id="ARBA00022723"/>
    </source>
</evidence>
<dbReference type="GO" id="GO:0071949">
    <property type="term" value="F:FAD binding"/>
    <property type="evidence" value="ECO:0007669"/>
    <property type="project" value="TreeGrafter"/>
</dbReference>
<keyword evidence="12" id="KW-0274">FAD</keyword>
<dbReference type="FunFam" id="1.10.490.10:FF:000003">
    <property type="entry name" value="Flavohemoprotein"/>
    <property type="match status" value="1"/>
</dbReference>
<evidence type="ECO:0000256" key="4">
    <source>
        <dbReference type="ARBA" id="ARBA00008414"/>
    </source>
</evidence>
<dbReference type="SUPFAM" id="SSF52343">
    <property type="entry name" value="Ferredoxin reductase-like, C-terminal NADP-linked domain"/>
    <property type="match status" value="1"/>
</dbReference>
<evidence type="ECO:0000256" key="19">
    <source>
        <dbReference type="ARBA" id="ARBA00030929"/>
    </source>
</evidence>
<dbReference type="CDD" id="cd06184">
    <property type="entry name" value="flavohem_like_fad_nad_binding"/>
    <property type="match status" value="1"/>
</dbReference>
<dbReference type="InterPro" id="IPR039261">
    <property type="entry name" value="FNR_nucleotide-bd"/>
</dbReference>
<evidence type="ECO:0000256" key="21">
    <source>
        <dbReference type="ARBA" id="ARBA00048649"/>
    </source>
</evidence>
<dbReference type="GO" id="GO:0009636">
    <property type="term" value="P:response to toxic substance"/>
    <property type="evidence" value="ECO:0007669"/>
    <property type="project" value="UniProtKB-KW"/>
</dbReference>
<keyword evidence="23" id="KW-0813">Transport</keyword>
<evidence type="ECO:0000256" key="13">
    <source>
        <dbReference type="ARBA" id="ARBA00022857"/>
    </source>
</evidence>
<dbReference type="InterPro" id="IPR017938">
    <property type="entry name" value="Riboflavin_synthase-like_b-brl"/>
</dbReference>
<dbReference type="GO" id="GO:0046210">
    <property type="term" value="P:nitric oxide catabolic process"/>
    <property type="evidence" value="ECO:0007669"/>
    <property type="project" value="TreeGrafter"/>
</dbReference>
<dbReference type="GO" id="GO:0046872">
    <property type="term" value="F:metal ion binding"/>
    <property type="evidence" value="ECO:0007669"/>
    <property type="project" value="UniProtKB-KW"/>
</dbReference>
<comment type="cofactor">
    <cofactor evidence="1">
        <name>heme b</name>
        <dbReference type="ChEBI" id="CHEBI:60344"/>
    </cofactor>
</comment>
<dbReference type="Gene3D" id="1.10.490.10">
    <property type="entry name" value="Globins"/>
    <property type="match status" value="1"/>
</dbReference>
<evidence type="ECO:0000256" key="7">
    <source>
        <dbReference type="ARBA" id="ARBA00022575"/>
    </source>
</evidence>
<evidence type="ECO:0000256" key="1">
    <source>
        <dbReference type="ARBA" id="ARBA00001970"/>
    </source>
</evidence>
<keyword evidence="15" id="KW-0408">Iron</keyword>
<comment type="similarity">
    <text evidence="3">In the C-terminal section; belongs to the flavoprotein pyridine nucleotide cytochrome reductase family.</text>
</comment>
<keyword evidence="14" id="KW-0560">Oxidoreductase</keyword>
<comment type="catalytic activity">
    <reaction evidence="21">
        <text>2 nitric oxide + NADH + 2 O2 = 2 nitrate + NAD(+) + H(+)</text>
        <dbReference type="Rhea" id="RHEA:19469"/>
        <dbReference type="ChEBI" id="CHEBI:15378"/>
        <dbReference type="ChEBI" id="CHEBI:15379"/>
        <dbReference type="ChEBI" id="CHEBI:16480"/>
        <dbReference type="ChEBI" id="CHEBI:17632"/>
        <dbReference type="ChEBI" id="CHEBI:57540"/>
        <dbReference type="ChEBI" id="CHEBI:57945"/>
        <dbReference type="EC" id="1.14.12.17"/>
    </reaction>
</comment>
<dbReference type="PANTHER" id="PTHR43396:SF3">
    <property type="entry name" value="FLAVOHEMOPROTEIN"/>
    <property type="match status" value="1"/>
</dbReference>
<dbReference type="Proteomes" id="UP000186806">
    <property type="component" value="Unassembled WGS sequence"/>
</dbReference>
<dbReference type="CDD" id="cd08922">
    <property type="entry name" value="FHb-globin"/>
    <property type="match status" value="1"/>
</dbReference>
<feature type="domain" description="Globin" evidence="24">
    <location>
        <begin position="1"/>
        <end position="138"/>
    </location>
</feature>
<evidence type="ECO:0000259" key="24">
    <source>
        <dbReference type="PROSITE" id="PS01033"/>
    </source>
</evidence>
<dbReference type="InterPro" id="IPR017927">
    <property type="entry name" value="FAD-bd_FR_type"/>
</dbReference>
<dbReference type="InterPro" id="IPR012292">
    <property type="entry name" value="Globin/Proto"/>
</dbReference>
<evidence type="ECO:0000256" key="23">
    <source>
        <dbReference type="RuleBase" id="RU000356"/>
    </source>
</evidence>
<evidence type="ECO:0000256" key="14">
    <source>
        <dbReference type="ARBA" id="ARBA00023002"/>
    </source>
</evidence>
<dbReference type="RefSeq" id="WP_075369402.1">
    <property type="nucleotide sequence ID" value="NZ_MSDQ01000025.1"/>
</dbReference>
<evidence type="ECO:0000256" key="20">
    <source>
        <dbReference type="ARBA" id="ARBA00033187"/>
    </source>
</evidence>
<feature type="domain" description="FAD-binding FR-type" evidence="25">
    <location>
        <begin position="152"/>
        <end position="255"/>
    </location>
</feature>
<dbReference type="PROSITE" id="PS01033">
    <property type="entry name" value="GLOBIN"/>
    <property type="match status" value="1"/>
</dbReference>
<dbReference type="InterPro" id="IPR000971">
    <property type="entry name" value="Globin"/>
</dbReference>
<dbReference type="InterPro" id="IPR008333">
    <property type="entry name" value="Cbr1-like_FAD-bd_dom"/>
</dbReference>
<evidence type="ECO:0000256" key="5">
    <source>
        <dbReference type="ARBA" id="ARBA00012229"/>
    </source>
</evidence>
<dbReference type="GO" id="GO:0019825">
    <property type="term" value="F:oxygen binding"/>
    <property type="evidence" value="ECO:0007669"/>
    <property type="project" value="InterPro"/>
</dbReference>
<keyword evidence="10" id="KW-0285">Flavoprotein</keyword>
<keyword evidence="26" id="KW-0223">Dioxygenase</keyword>
<comment type="function">
    <text evidence="17">Is involved in NO detoxification in an aerobic process, termed nitric oxide dioxygenase (NOD) reaction that utilizes O(2) and NAD(P)H to convert NO to nitrate, which protects the bacterium from various noxious nitrogen compounds. Therefore, plays a central role in the inducible response to nitrosative stress.</text>
</comment>
<dbReference type="InterPro" id="IPR009050">
    <property type="entry name" value="Globin-like_sf"/>
</dbReference>
<dbReference type="Gene3D" id="2.40.30.10">
    <property type="entry name" value="Translation factors"/>
    <property type="match status" value="1"/>
</dbReference>
<protein>
    <recommendedName>
        <fullName evidence="6">Flavohemoprotein</fullName>
        <ecNumber evidence="5">1.14.12.17</ecNumber>
    </recommendedName>
    <alternativeName>
        <fullName evidence="19">Flavohemoglobin</fullName>
    </alternativeName>
    <alternativeName>
        <fullName evidence="18">Hemoglobin-like protein</fullName>
    </alternativeName>
    <alternativeName>
        <fullName evidence="20">Nitric oxide dioxygenase</fullName>
    </alternativeName>
</protein>
<dbReference type="GO" id="GO:0020037">
    <property type="term" value="F:heme binding"/>
    <property type="evidence" value="ECO:0007669"/>
    <property type="project" value="InterPro"/>
</dbReference>
<evidence type="ECO:0000313" key="26">
    <source>
        <dbReference type="EMBL" id="OLO11246.1"/>
    </source>
</evidence>